<dbReference type="EMBL" id="BAABEX010000007">
    <property type="protein sequence ID" value="GAA4421271.1"/>
    <property type="molecule type" value="Genomic_DNA"/>
</dbReference>
<dbReference type="RefSeq" id="WP_345061819.1">
    <property type="nucleotide sequence ID" value="NZ_BAABEX010000007.1"/>
</dbReference>
<comment type="caution">
    <text evidence="9">The sequence shown here is derived from an EMBL/GenBank/DDBJ whole genome shotgun (WGS) entry which is preliminary data.</text>
</comment>
<keyword evidence="3 6" id="KW-0812">Transmembrane</keyword>
<comment type="subcellular location">
    <subcellularLocation>
        <location evidence="1">Cell membrane</location>
        <topology evidence="1">Multi-pass membrane protein</topology>
    </subcellularLocation>
</comment>
<dbReference type="PANTHER" id="PTHR43738:SF2">
    <property type="entry name" value="ABC TRANSPORTER PERMEASE"/>
    <property type="match status" value="1"/>
</dbReference>
<evidence type="ECO:0000256" key="1">
    <source>
        <dbReference type="ARBA" id="ARBA00004651"/>
    </source>
</evidence>
<feature type="transmembrane region" description="Helical" evidence="6">
    <location>
        <begin position="29"/>
        <end position="48"/>
    </location>
</feature>
<evidence type="ECO:0000313" key="10">
    <source>
        <dbReference type="Proteomes" id="UP001501788"/>
    </source>
</evidence>
<dbReference type="Proteomes" id="UP001501788">
    <property type="component" value="Unassembled WGS sequence"/>
</dbReference>
<dbReference type="InterPro" id="IPR003838">
    <property type="entry name" value="ABC3_permease_C"/>
</dbReference>
<gene>
    <name evidence="9" type="ORF">GCM10023090_10130</name>
</gene>
<keyword evidence="5 6" id="KW-0472">Membrane</keyword>
<keyword evidence="2" id="KW-1003">Cell membrane</keyword>
<feature type="transmembrane region" description="Helical" evidence="6">
    <location>
        <begin position="386"/>
        <end position="404"/>
    </location>
</feature>
<keyword evidence="4 6" id="KW-1133">Transmembrane helix</keyword>
<evidence type="ECO:0000256" key="4">
    <source>
        <dbReference type="ARBA" id="ARBA00022989"/>
    </source>
</evidence>
<dbReference type="PANTHER" id="PTHR43738">
    <property type="entry name" value="ABC TRANSPORTER, MEMBRANE PROTEIN"/>
    <property type="match status" value="1"/>
</dbReference>
<feature type="domain" description="ABC3 transporter permease C-terminal" evidence="7">
    <location>
        <begin position="292"/>
        <end position="410"/>
    </location>
</feature>
<accession>A0ABP8L423</accession>
<evidence type="ECO:0000256" key="5">
    <source>
        <dbReference type="ARBA" id="ARBA00023136"/>
    </source>
</evidence>
<evidence type="ECO:0000259" key="8">
    <source>
        <dbReference type="Pfam" id="PF12704"/>
    </source>
</evidence>
<reference evidence="10" key="1">
    <citation type="journal article" date="2019" name="Int. J. Syst. Evol. Microbiol.">
        <title>The Global Catalogue of Microorganisms (GCM) 10K type strain sequencing project: providing services to taxonomists for standard genome sequencing and annotation.</title>
        <authorList>
            <consortium name="The Broad Institute Genomics Platform"/>
            <consortium name="The Broad Institute Genome Sequencing Center for Infectious Disease"/>
            <person name="Wu L."/>
            <person name="Ma J."/>
        </authorList>
    </citation>
    <scope>NUCLEOTIDE SEQUENCE [LARGE SCALE GENOMIC DNA]</scope>
    <source>
        <strain evidence="10">JCM 31890</strain>
    </source>
</reference>
<evidence type="ECO:0000256" key="2">
    <source>
        <dbReference type="ARBA" id="ARBA00022475"/>
    </source>
</evidence>
<evidence type="ECO:0000313" key="9">
    <source>
        <dbReference type="EMBL" id="GAA4421271.1"/>
    </source>
</evidence>
<feature type="transmembrane region" description="Helical" evidence="6">
    <location>
        <begin position="289"/>
        <end position="313"/>
    </location>
</feature>
<feature type="transmembrane region" description="Helical" evidence="6">
    <location>
        <begin position="333"/>
        <end position="355"/>
    </location>
</feature>
<evidence type="ECO:0000256" key="6">
    <source>
        <dbReference type="SAM" id="Phobius"/>
    </source>
</evidence>
<feature type="domain" description="MacB-like periplasmic core" evidence="8">
    <location>
        <begin position="29"/>
        <end position="217"/>
    </location>
</feature>
<organism evidence="9 10">
    <name type="scientific">Acidovorax lacteus</name>
    <dbReference type="NCBI Taxonomy" id="1924988"/>
    <lineage>
        <taxon>Bacteria</taxon>
        <taxon>Pseudomonadati</taxon>
        <taxon>Pseudomonadota</taxon>
        <taxon>Betaproteobacteria</taxon>
        <taxon>Burkholderiales</taxon>
        <taxon>Comamonadaceae</taxon>
        <taxon>Acidovorax</taxon>
    </lineage>
</organism>
<dbReference type="InterPro" id="IPR051125">
    <property type="entry name" value="ABC-4/HrtB_transporter"/>
</dbReference>
<protein>
    <submittedName>
        <fullName evidence="9">ABC transporter permease</fullName>
    </submittedName>
</protein>
<dbReference type="Pfam" id="PF02687">
    <property type="entry name" value="FtsX"/>
    <property type="match status" value="1"/>
</dbReference>
<dbReference type="Pfam" id="PF12704">
    <property type="entry name" value="MacB_PCD"/>
    <property type="match status" value="1"/>
</dbReference>
<evidence type="ECO:0000256" key="3">
    <source>
        <dbReference type="ARBA" id="ARBA00022692"/>
    </source>
</evidence>
<evidence type="ECO:0000259" key="7">
    <source>
        <dbReference type="Pfam" id="PF02687"/>
    </source>
</evidence>
<name>A0ABP8L423_9BURK</name>
<keyword evidence="10" id="KW-1185">Reference proteome</keyword>
<dbReference type="InterPro" id="IPR025857">
    <property type="entry name" value="MacB_PCD"/>
</dbReference>
<proteinExistence type="predicted"/>
<feature type="transmembrane region" description="Helical" evidence="6">
    <location>
        <begin position="362"/>
        <end position="380"/>
    </location>
</feature>
<sequence length="418" mass="43908">MNGQSSLGRAAALARLAWQYLWARPLTAVLNWLMLSLGLAAVTLVLLVSTQLDRAFERDLQGIDLVVGAKGSPLQLILSGVFHIDVPTGNIPLREVEALAQHPMVAQVIPLSLGDSYQGFRIVGTTPDYLALYGAQFAQGQSWQQPLQAVLGAAAARGLQRPDLPAGTSLVGATFIGTHGLGGGGHAHGDHPYTVTGVLAPCGCALDRLILTSTESVWAVHETHMATDAEDLALLRAEREVTVALVRYRTPMAAVSLPRQINSQTEMQAAAPALEVTRLLRLLGVGADVLRAFGVVLLAVAALSVFIALWNAVRERRADLALLRMLGAPPTRIAGLLLAEALWLAVLSSGFGLLLGHALTEVLGQVLAAQGLLTVTGWAWVPEQAAVPLMATGVAVVAALLPALQAYRTDVGDLLGAP</sequence>